<accession>A0A7G9GYU2</accession>
<comment type="function">
    <text evidence="5">Key component of the ribosome quality control system (RQC), a ribosome-associated complex that mediates the extraction of incompletely synthesized nascent chains from stalled ribosomes and their subsequent degradation. RqcH recruits Ala-charged tRNA, and with RqcP directs the elongation of stalled nascent chains on 50S ribosomal subunits, leading to non-templated C-terminal alanine extensions (Ala tail). The Ala tail promotes nascent chain degradation. May add between 1 and at least 8 Ala residues. Binds to stalled 50S ribosomal subunits.</text>
</comment>
<dbReference type="GO" id="GO:1990112">
    <property type="term" value="C:RQC complex"/>
    <property type="evidence" value="ECO:0007669"/>
    <property type="project" value="TreeGrafter"/>
</dbReference>
<evidence type="ECO:0000313" key="8">
    <source>
        <dbReference type="Proteomes" id="UP000515913"/>
    </source>
</evidence>
<feature type="domain" description="NFACT RNA-binding" evidence="6">
    <location>
        <begin position="433"/>
        <end position="518"/>
    </location>
</feature>
<evidence type="ECO:0000256" key="5">
    <source>
        <dbReference type="HAMAP-Rule" id="MF_00844"/>
    </source>
</evidence>
<evidence type="ECO:0000256" key="4">
    <source>
        <dbReference type="ARBA" id="ARBA00022917"/>
    </source>
</evidence>
<organism evidence="7 8">
    <name type="scientific">Fusobacterium hominis</name>
    <dbReference type="NCBI Taxonomy" id="2764326"/>
    <lineage>
        <taxon>Bacteria</taxon>
        <taxon>Fusobacteriati</taxon>
        <taxon>Fusobacteriota</taxon>
        <taxon>Fusobacteriia</taxon>
        <taxon>Fusobacteriales</taxon>
        <taxon>Fusobacteriaceae</taxon>
        <taxon>Fusobacterium</taxon>
    </lineage>
</organism>
<evidence type="ECO:0000313" key="7">
    <source>
        <dbReference type="EMBL" id="QNM15974.1"/>
    </source>
</evidence>
<dbReference type="HAMAP" id="MF_00844_B">
    <property type="entry name" value="RqcH_B"/>
    <property type="match status" value="1"/>
</dbReference>
<dbReference type="EMBL" id="CP060637">
    <property type="protein sequence ID" value="QNM15974.1"/>
    <property type="molecule type" value="Genomic_DNA"/>
</dbReference>
<dbReference type="InterPro" id="IPR008532">
    <property type="entry name" value="NFACT_RNA-bd"/>
</dbReference>
<comment type="similarity">
    <text evidence="5">Belongs to the NEMF family.</text>
</comment>
<evidence type="ECO:0000259" key="6">
    <source>
        <dbReference type="Pfam" id="PF05670"/>
    </source>
</evidence>
<dbReference type="Gene3D" id="2.30.310.10">
    <property type="entry name" value="ibrinogen binding protein from staphylococcus aureus domain"/>
    <property type="match status" value="1"/>
</dbReference>
<dbReference type="GO" id="GO:0019843">
    <property type="term" value="F:rRNA binding"/>
    <property type="evidence" value="ECO:0007669"/>
    <property type="project" value="UniProtKB-UniRule"/>
</dbReference>
<evidence type="ECO:0000256" key="1">
    <source>
        <dbReference type="ARBA" id="ARBA00022555"/>
    </source>
</evidence>
<dbReference type="AlphaFoldDB" id="A0A7G9GYU2"/>
<evidence type="ECO:0000256" key="3">
    <source>
        <dbReference type="ARBA" id="ARBA00022884"/>
    </source>
</evidence>
<dbReference type="RefSeq" id="WP_101474704.1">
    <property type="nucleotide sequence ID" value="NZ_CP060637.1"/>
</dbReference>
<keyword evidence="3 5" id="KW-0694">RNA-binding</keyword>
<protein>
    <recommendedName>
        <fullName evidence="5">Rqc2 homolog RqcH</fullName>
        <shortName evidence="5">RqcH</shortName>
    </recommendedName>
</protein>
<keyword evidence="8" id="KW-1185">Reference proteome</keyword>
<name>A0A7G9GYU2_9FUSO</name>
<dbReference type="KEGG" id="fho:H9Q81_03850"/>
<dbReference type="InterPro" id="IPR043682">
    <property type="entry name" value="RqcH_bacterial"/>
</dbReference>
<dbReference type="Pfam" id="PF05833">
    <property type="entry name" value="NFACT_N"/>
    <property type="match status" value="1"/>
</dbReference>
<dbReference type="GO" id="GO:0000049">
    <property type="term" value="F:tRNA binding"/>
    <property type="evidence" value="ECO:0007669"/>
    <property type="project" value="UniProtKB-UniRule"/>
</dbReference>
<keyword evidence="4 5" id="KW-0648">Protein biosynthesis</keyword>
<gene>
    <name evidence="5" type="primary">rqcH</name>
    <name evidence="7" type="ORF">H9Q81_03850</name>
</gene>
<comment type="subunit">
    <text evidence="5">Associates with stalled 50S ribosomal subunits. Binds to RqcP.</text>
</comment>
<dbReference type="Proteomes" id="UP000515913">
    <property type="component" value="Chromosome"/>
</dbReference>
<dbReference type="GO" id="GO:0072344">
    <property type="term" value="P:rescue of stalled ribosome"/>
    <property type="evidence" value="ECO:0007669"/>
    <property type="project" value="UniProtKB-UniRule"/>
</dbReference>
<dbReference type="Pfam" id="PF05670">
    <property type="entry name" value="NFACT-R_1"/>
    <property type="match status" value="1"/>
</dbReference>
<dbReference type="GO" id="GO:0043023">
    <property type="term" value="F:ribosomal large subunit binding"/>
    <property type="evidence" value="ECO:0007669"/>
    <property type="project" value="UniProtKB-UniRule"/>
</dbReference>
<proteinExistence type="inferred from homology"/>
<reference evidence="7 8" key="1">
    <citation type="submission" date="2020-08" db="EMBL/GenBank/DDBJ databases">
        <authorList>
            <person name="Liu C."/>
            <person name="Sun Q."/>
        </authorList>
    </citation>
    <scope>NUCLEOTIDE SEQUENCE [LARGE SCALE GENOMIC DNA]</scope>
    <source>
        <strain evidence="7 8">NSJ-57</strain>
    </source>
</reference>
<sequence>MFYIDGVSLSKIKDELKDELTGKKINKITKNTENSLSLFFGRTELIFSCNPDFPICYITNSKEGVLENNSGLVANMKKHLLNAVTTDIEQLGYDRILIFKFSKINELGEVKNYKIYFEIMGKYSNFIFTDGDNKIIDVLKRFSLEENRLRAIFPGLMYEQPIIDKKISPLDVTRELFSEYMTNNSFLQNVEGIGKLFVQNIKTYKEYENILKDQIKPCIYYKGKRILLATVLNIEPTSSYTNVVNFNNFRELVNYYIENENLSASFDTLKNILDAGIQKKIKKNEKIIKVLEKEKVEKSDYSKYQQYGDIVAASMYSIKKGMSFLVTYDFYNDCMVKIQLDPQLTPQQNLENIYKKYNKLKRGMEANSRRYLEISEELEYLNGIKHFIDNSEDLENLKGIYEELLSQGYLTKKRDKKQKSKKKVKEIGYGIIEKDNYTILYGRNNIENDNLTFKIADKNDLWLHSKNIPGSHVVIKASEITDDIIKEGALVAALYSKANVGDKVSVDYTLKRYINKPKGAKPGFVTYVNEKNITVIKSEDI</sequence>
<dbReference type="PANTHER" id="PTHR15239:SF6">
    <property type="entry name" value="RIBOSOME QUALITY CONTROL COMPLEX SUBUNIT NEMF"/>
    <property type="match status" value="1"/>
</dbReference>
<dbReference type="PANTHER" id="PTHR15239">
    <property type="entry name" value="NUCLEAR EXPORT MEDIATOR FACTOR NEMF"/>
    <property type="match status" value="1"/>
</dbReference>
<keyword evidence="1 5" id="KW-0820">tRNA-binding</keyword>
<dbReference type="InterPro" id="IPR051608">
    <property type="entry name" value="RQC_Subunit_NEMF"/>
</dbReference>
<evidence type="ECO:0000256" key="2">
    <source>
        <dbReference type="ARBA" id="ARBA00022730"/>
    </source>
</evidence>
<keyword evidence="2 5" id="KW-0699">rRNA-binding</keyword>